<accession>A0A1P8WCC3</accession>
<organism evidence="1 2">
    <name type="scientific">Fuerstiella marisgermanici</name>
    <dbReference type="NCBI Taxonomy" id="1891926"/>
    <lineage>
        <taxon>Bacteria</taxon>
        <taxon>Pseudomonadati</taxon>
        <taxon>Planctomycetota</taxon>
        <taxon>Planctomycetia</taxon>
        <taxon>Planctomycetales</taxon>
        <taxon>Planctomycetaceae</taxon>
        <taxon>Fuerstiella</taxon>
    </lineage>
</organism>
<name>A0A1P8WCC3_9PLAN</name>
<protein>
    <submittedName>
        <fullName evidence="1">Uncharacterized protein</fullName>
    </submittedName>
</protein>
<keyword evidence="2" id="KW-1185">Reference proteome</keyword>
<reference evidence="1 2" key="1">
    <citation type="journal article" date="2016" name="Front. Microbiol.">
        <title>Fuerstia marisgermanicae gen. nov., sp. nov., an Unusual Member of the Phylum Planctomycetes from the German Wadden Sea.</title>
        <authorList>
            <person name="Kohn T."/>
            <person name="Heuer A."/>
            <person name="Jogler M."/>
            <person name="Vollmers J."/>
            <person name="Boedeker C."/>
            <person name="Bunk B."/>
            <person name="Rast P."/>
            <person name="Borchert D."/>
            <person name="Glockner I."/>
            <person name="Freese H.M."/>
            <person name="Klenk H.P."/>
            <person name="Overmann J."/>
            <person name="Kaster A.K."/>
            <person name="Rohde M."/>
            <person name="Wiegand S."/>
            <person name="Jogler C."/>
        </authorList>
    </citation>
    <scope>NUCLEOTIDE SEQUENCE [LARGE SCALE GENOMIC DNA]</scope>
    <source>
        <strain evidence="1 2">NH11</strain>
    </source>
</reference>
<dbReference type="AlphaFoldDB" id="A0A1P8WCC3"/>
<evidence type="ECO:0000313" key="1">
    <source>
        <dbReference type="EMBL" id="APZ91711.1"/>
    </source>
</evidence>
<dbReference type="RefSeq" id="WP_077023431.1">
    <property type="nucleotide sequence ID" value="NZ_CP017641.1"/>
</dbReference>
<dbReference type="Proteomes" id="UP000187735">
    <property type="component" value="Chromosome"/>
</dbReference>
<dbReference type="KEGG" id="fmr:Fuma_01302"/>
<proteinExistence type="predicted"/>
<dbReference type="EMBL" id="CP017641">
    <property type="protein sequence ID" value="APZ91711.1"/>
    <property type="molecule type" value="Genomic_DNA"/>
</dbReference>
<sequence>MPHSILSSETRAILLRRISSLNHEIPVAKWGRGQETFAERGEPAQSFNPQPEAQVWPDTAMSQRKWTIYGRRPNDACASGYGLNDL</sequence>
<gene>
    <name evidence="1" type="ORF">Fuma_01302</name>
</gene>
<evidence type="ECO:0000313" key="2">
    <source>
        <dbReference type="Proteomes" id="UP000187735"/>
    </source>
</evidence>